<comment type="caution">
    <text evidence="2">The sequence shown here is derived from an EMBL/GenBank/DDBJ whole genome shotgun (WGS) entry which is preliminary data.</text>
</comment>
<reference evidence="2" key="1">
    <citation type="submission" date="2022-01" db="EMBL/GenBank/DDBJ databases">
        <title>Draft genome of Methanogenium marinum DSM 15558.</title>
        <authorList>
            <person name="Chen S.-C."/>
            <person name="You Y.-T."/>
        </authorList>
    </citation>
    <scope>NUCLEOTIDE SEQUENCE</scope>
    <source>
        <strain evidence="2">DSM 15558</strain>
    </source>
</reference>
<dbReference type="PANTHER" id="PTHR30244">
    <property type="entry name" value="TRANSAMINASE"/>
    <property type="match status" value="1"/>
</dbReference>
<dbReference type="GO" id="GO:0008483">
    <property type="term" value="F:transaminase activity"/>
    <property type="evidence" value="ECO:0007669"/>
    <property type="project" value="UniProtKB-KW"/>
</dbReference>
<name>A0A9Q4KU97_9EURY</name>
<dbReference type="Gene3D" id="3.40.640.10">
    <property type="entry name" value="Type I PLP-dependent aspartate aminotransferase-like (Major domain)"/>
    <property type="match status" value="1"/>
</dbReference>
<proteinExistence type="inferred from homology"/>
<dbReference type="GO" id="GO:0030170">
    <property type="term" value="F:pyridoxal phosphate binding"/>
    <property type="evidence" value="ECO:0007669"/>
    <property type="project" value="TreeGrafter"/>
</dbReference>
<keyword evidence="1" id="KW-0663">Pyridoxal phosphate</keyword>
<sequence length="362" mass="38604">MIPVAKPAVGDDEIAAVAAVMKTGMLATGPEVTQFEEEFAGYCDVEHAVGVNTGTAALHVALKALGVGHGDEVIVPAFTFIATATSVSMCGAKPVMVDVDEHCYTIDPDEVSEHLNAKTKAVIGVHLFGQSFAVEPVAEICADADVLLVEDCAQAHGALCKGKKVGGFGAAGCFSFYPTKNMTTGEGGMVTTNDAALADRCRRIANHGQSDKYLHTELGYNYRMTSIGAAIGRVQLRKLDEMNRKRQANAAYYTKYLDAPGLKTPAIRAGCAHVFHQYVTELKDAFPADRETVMAYLREKGIGSAVHYPMPVHRQPLYAGDPGVRCPVSEDLSGRVLSLPVHPGVTEENCAYIVATINGAEW</sequence>
<dbReference type="AlphaFoldDB" id="A0A9Q4KU97"/>
<gene>
    <name evidence="2" type="ORF">L0665_01890</name>
</gene>
<protein>
    <submittedName>
        <fullName evidence="2">DegT/DnrJ/EryC1/StrS family aminotransferase</fullName>
    </submittedName>
</protein>
<keyword evidence="2" id="KW-0032">Aminotransferase</keyword>
<dbReference type="InterPro" id="IPR000653">
    <property type="entry name" value="DegT/StrS_aminotransferase"/>
</dbReference>
<dbReference type="Pfam" id="PF01041">
    <property type="entry name" value="DegT_DnrJ_EryC1"/>
    <property type="match status" value="1"/>
</dbReference>
<comment type="similarity">
    <text evidence="1">Belongs to the DegT/DnrJ/EryC1 family.</text>
</comment>
<evidence type="ECO:0000313" key="3">
    <source>
        <dbReference type="Proteomes" id="UP001143747"/>
    </source>
</evidence>
<dbReference type="GO" id="GO:0000271">
    <property type="term" value="P:polysaccharide biosynthetic process"/>
    <property type="evidence" value="ECO:0007669"/>
    <property type="project" value="TreeGrafter"/>
</dbReference>
<organism evidence="2 3">
    <name type="scientific">Methanogenium marinum</name>
    <dbReference type="NCBI Taxonomy" id="348610"/>
    <lineage>
        <taxon>Archaea</taxon>
        <taxon>Methanobacteriati</taxon>
        <taxon>Methanobacteriota</taxon>
        <taxon>Stenosarchaea group</taxon>
        <taxon>Methanomicrobia</taxon>
        <taxon>Methanomicrobiales</taxon>
        <taxon>Methanomicrobiaceae</taxon>
        <taxon>Methanogenium</taxon>
    </lineage>
</organism>
<dbReference type="PIRSF" id="PIRSF000390">
    <property type="entry name" value="PLP_StrS"/>
    <property type="match status" value="1"/>
</dbReference>
<dbReference type="Gene3D" id="3.90.1150.10">
    <property type="entry name" value="Aspartate Aminotransferase, domain 1"/>
    <property type="match status" value="1"/>
</dbReference>
<dbReference type="InterPro" id="IPR015421">
    <property type="entry name" value="PyrdxlP-dep_Trfase_major"/>
</dbReference>
<keyword evidence="2" id="KW-0808">Transferase</keyword>
<evidence type="ECO:0000256" key="1">
    <source>
        <dbReference type="RuleBase" id="RU004508"/>
    </source>
</evidence>
<dbReference type="RefSeq" id="WP_274924027.1">
    <property type="nucleotide sequence ID" value="NZ_JAKELO010000002.1"/>
</dbReference>
<dbReference type="EMBL" id="JAKELO010000002">
    <property type="protein sequence ID" value="MDE4907371.1"/>
    <property type="molecule type" value="Genomic_DNA"/>
</dbReference>
<keyword evidence="3" id="KW-1185">Reference proteome</keyword>
<evidence type="ECO:0000313" key="2">
    <source>
        <dbReference type="EMBL" id="MDE4907371.1"/>
    </source>
</evidence>
<dbReference type="InterPro" id="IPR015424">
    <property type="entry name" value="PyrdxlP-dep_Trfase"/>
</dbReference>
<accession>A0A9Q4KU97</accession>
<dbReference type="PANTHER" id="PTHR30244:SF34">
    <property type="entry name" value="DTDP-4-AMINO-4,6-DIDEOXYGALACTOSE TRANSAMINASE"/>
    <property type="match status" value="1"/>
</dbReference>
<dbReference type="SUPFAM" id="SSF53383">
    <property type="entry name" value="PLP-dependent transferases"/>
    <property type="match status" value="1"/>
</dbReference>
<dbReference type="CDD" id="cd00616">
    <property type="entry name" value="AHBA_syn"/>
    <property type="match status" value="1"/>
</dbReference>
<dbReference type="InterPro" id="IPR015422">
    <property type="entry name" value="PyrdxlP-dep_Trfase_small"/>
</dbReference>
<dbReference type="Proteomes" id="UP001143747">
    <property type="component" value="Unassembled WGS sequence"/>
</dbReference>